<organism evidence="8 9">
    <name type="scientific">Methylocaldum szegediense</name>
    <dbReference type="NCBI Taxonomy" id="73780"/>
    <lineage>
        <taxon>Bacteria</taxon>
        <taxon>Pseudomonadati</taxon>
        <taxon>Pseudomonadota</taxon>
        <taxon>Gammaproteobacteria</taxon>
        <taxon>Methylococcales</taxon>
        <taxon>Methylococcaceae</taxon>
        <taxon>Methylocaldum</taxon>
    </lineage>
</organism>
<dbReference type="Pfam" id="PF00108">
    <property type="entry name" value="Thiolase_N"/>
    <property type="match status" value="1"/>
</dbReference>
<keyword evidence="3 5" id="KW-0808">Transferase</keyword>
<evidence type="ECO:0000256" key="4">
    <source>
        <dbReference type="ARBA" id="ARBA00023315"/>
    </source>
</evidence>
<dbReference type="InterPro" id="IPR020616">
    <property type="entry name" value="Thiolase_N"/>
</dbReference>
<sequence length="378" mass="39454">MKNVVIAGYCRSPFTPAKKGQLSGVRPDDLAAQVVKGLLGKTGVKPEDIEDLILGCAFPEAEQGFNLARLVVFLAGLPETVAGTTINRFCGSSMQAIHQAAGAIQLNAGEAFICAGVESMSRVPMTGFNPMPNPKLYREHPGAYMSMGETAENLVERYGISRADQERFAFDSQRKTREAKAAGGFDDELIPIETPDGTVTEDGCPRPETTLEGLAGLKPAFRENGVVTAGTSSPLTDGAAAVLVCSEDYAARHGLEPLARVKSIAVAGCAPEIMGIGPVAASRKALQRAGLALEDIDIIELNEAFAVQVLACVRELGIDESKLNLHGGAIALGHPLGASGARITGKAAALLKTEKKRYALATQCIGGGQGIATILEAV</sequence>
<keyword evidence="4 5" id="KW-0012">Acyltransferase</keyword>
<feature type="domain" description="Thiolase C-terminal" evidence="7">
    <location>
        <begin position="256"/>
        <end position="376"/>
    </location>
</feature>
<feature type="domain" description="Thiolase N-terminal" evidence="6">
    <location>
        <begin position="4"/>
        <end position="248"/>
    </location>
</feature>
<evidence type="ECO:0000256" key="2">
    <source>
        <dbReference type="ARBA" id="ARBA00010982"/>
    </source>
</evidence>
<dbReference type="InterPro" id="IPR016039">
    <property type="entry name" value="Thiolase-like"/>
</dbReference>
<dbReference type="PANTHER" id="PTHR43853:SF21">
    <property type="entry name" value="STEROID 3-KETOACYL-COA THIOLASE"/>
    <property type="match status" value="1"/>
</dbReference>
<protein>
    <submittedName>
        <fullName evidence="8">3-ketoacyl-CoA thiolase</fullName>
        <ecNumber evidence="8">2.3.1.16</ecNumber>
    </submittedName>
</protein>
<gene>
    <name evidence="8" type="primary">fadA</name>
    <name evidence="8" type="ORF">MSZNOR_3457</name>
</gene>
<dbReference type="GO" id="GO:0003988">
    <property type="term" value="F:acetyl-CoA C-acyltransferase activity"/>
    <property type="evidence" value="ECO:0007669"/>
    <property type="project" value="UniProtKB-EC"/>
</dbReference>
<dbReference type="Pfam" id="PF02803">
    <property type="entry name" value="Thiolase_C"/>
    <property type="match status" value="1"/>
</dbReference>
<comment type="similarity">
    <text evidence="2 5">Belongs to the thiolase-like superfamily. Thiolase family.</text>
</comment>
<dbReference type="InterPro" id="IPR050215">
    <property type="entry name" value="Thiolase-like_sf_Thiolase"/>
</dbReference>
<dbReference type="InterPro" id="IPR020613">
    <property type="entry name" value="Thiolase_CS"/>
</dbReference>
<dbReference type="InterPro" id="IPR002155">
    <property type="entry name" value="Thiolase"/>
</dbReference>
<evidence type="ECO:0000259" key="7">
    <source>
        <dbReference type="Pfam" id="PF02803"/>
    </source>
</evidence>
<evidence type="ECO:0000256" key="3">
    <source>
        <dbReference type="ARBA" id="ARBA00022679"/>
    </source>
</evidence>
<dbReference type="SUPFAM" id="SSF53901">
    <property type="entry name" value="Thiolase-like"/>
    <property type="match status" value="2"/>
</dbReference>
<evidence type="ECO:0000256" key="5">
    <source>
        <dbReference type="RuleBase" id="RU003557"/>
    </source>
</evidence>
<evidence type="ECO:0000259" key="6">
    <source>
        <dbReference type="Pfam" id="PF00108"/>
    </source>
</evidence>
<dbReference type="CDD" id="cd00751">
    <property type="entry name" value="thiolase"/>
    <property type="match status" value="1"/>
</dbReference>
<evidence type="ECO:0000313" key="8">
    <source>
        <dbReference type="EMBL" id="CAI8901891.1"/>
    </source>
</evidence>
<proteinExistence type="inferred from homology"/>
<dbReference type="PROSITE" id="PS00737">
    <property type="entry name" value="THIOLASE_2"/>
    <property type="match status" value="1"/>
</dbReference>
<dbReference type="EMBL" id="OX458333">
    <property type="protein sequence ID" value="CAI8901891.1"/>
    <property type="molecule type" value="Genomic_DNA"/>
</dbReference>
<evidence type="ECO:0000256" key="1">
    <source>
        <dbReference type="ARBA" id="ARBA00005189"/>
    </source>
</evidence>
<dbReference type="RefSeq" id="WP_026610891.1">
    <property type="nucleotide sequence ID" value="NZ_OX458333.1"/>
</dbReference>
<comment type="pathway">
    <text evidence="1">Lipid metabolism.</text>
</comment>
<evidence type="ECO:0000313" key="9">
    <source>
        <dbReference type="Proteomes" id="UP001162030"/>
    </source>
</evidence>
<dbReference type="InterPro" id="IPR020615">
    <property type="entry name" value="Thiolase_acyl_enz_int_AS"/>
</dbReference>
<dbReference type="EC" id="2.3.1.16" evidence="8"/>
<reference evidence="8 9" key="1">
    <citation type="submission" date="2023-03" db="EMBL/GenBank/DDBJ databases">
        <authorList>
            <person name="Pearce D."/>
        </authorList>
    </citation>
    <scope>NUCLEOTIDE SEQUENCE [LARGE SCALE GENOMIC DNA]</scope>
    <source>
        <strain evidence="8">Msz</strain>
    </source>
</reference>
<dbReference type="PROSITE" id="PS00098">
    <property type="entry name" value="THIOLASE_1"/>
    <property type="match status" value="1"/>
</dbReference>
<dbReference type="Proteomes" id="UP001162030">
    <property type="component" value="Chromosome"/>
</dbReference>
<accession>A0ABM9I5B0</accession>
<dbReference type="InterPro" id="IPR020617">
    <property type="entry name" value="Thiolase_C"/>
</dbReference>
<name>A0ABM9I5B0_9GAMM</name>
<dbReference type="PIRSF" id="PIRSF000429">
    <property type="entry name" value="Ac-CoA_Ac_transf"/>
    <property type="match status" value="1"/>
</dbReference>
<dbReference type="PANTHER" id="PTHR43853">
    <property type="entry name" value="3-KETOACYL-COA THIOLASE, PEROXISOMAL"/>
    <property type="match status" value="1"/>
</dbReference>
<dbReference type="NCBIfam" id="TIGR01930">
    <property type="entry name" value="AcCoA-C-Actrans"/>
    <property type="match status" value="1"/>
</dbReference>
<dbReference type="Gene3D" id="3.40.47.10">
    <property type="match status" value="1"/>
</dbReference>
<keyword evidence="9" id="KW-1185">Reference proteome</keyword>